<keyword evidence="6" id="KW-1185">Reference proteome</keyword>
<dbReference type="Pfam" id="PF03573">
    <property type="entry name" value="OprD"/>
    <property type="match status" value="1"/>
</dbReference>
<name>A3QHU3_SHELP</name>
<gene>
    <name evidence="5" type="ordered locus">Shew_3175</name>
</gene>
<dbReference type="PANTHER" id="PTHR34596:SF2">
    <property type="entry name" value="CHITOPORIN"/>
    <property type="match status" value="1"/>
</dbReference>
<evidence type="ECO:0000313" key="6">
    <source>
        <dbReference type="Proteomes" id="UP000001558"/>
    </source>
</evidence>
<feature type="signal peptide" evidence="4">
    <location>
        <begin position="1"/>
        <end position="32"/>
    </location>
</feature>
<evidence type="ECO:0000313" key="5">
    <source>
        <dbReference type="EMBL" id="ABO25041.1"/>
    </source>
</evidence>
<dbReference type="PANTHER" id="PTHR34596">
    <property type="entry name" value="CHITOPORIN"/>
    <property type="match status" value="1"/>
</dbReference>
<dbReference type="Proteomes" id="UP000001558">
    <property type="component" value="Chromosome"/>
</dbReference>
<dbReference type="AlphaFoldDB" id="A3QHU3"/>
<evidence type="ECO:0000256" key="1">
    <source>
        <dbReference type="ARBA" id="ARBA00009075"/>
    </source>
</evidence>
<proteinExistence type="inferred from homology"/>
<dbReference type="GO" id="GO:0015288">
    <property type="term" value="F:porin activity"/>
    <property type="evidence" value="ECO:0007669"/>
    <property type="project" value="TreeGrafter"/>
</dbReference>
<comment type="similarity">
    <text evidence="1">Belongs to the outer membrane porin (Opr) (TC 1.B.25) family.</text>
</comment>
<evidence type="ECO:0000256" key="2">
    <source>
        <dbReference type="ARBA" id="ARBA00022448"/>
    </source>
</evidence>
<accession>A3QHU3</accession>
<dbReference type="HOGENOM" id="CLU_052660_1_0_6"/>
<dbReference type="InterPro" id="IPR023614">
    <property type="entry name" value="Porin_dom_sf"/>
</dbReference>
<feature type="chain" id="PRO_5002657726" evidence="4">
    <location>
        <begin position="33"/>
        <end position="420"/>
    </location>
</feature>
<dbReference type="Gene3D" id="2.40.160.10">
    <property type="entry name" value="Porin"/>
    <property type="match status" value="1"/>
</dbReference>
<protein>
    <submittedName>
        <fullName evidence="5">Outer membrane porin</fullName>
    </submittedName>
</protein>
<dbReference type="STRING" id="323850.Shew_3175"/>
<evidence type="ECO:0000256" key="4">
    <source>
        <dbReference type="SAM" id="SignalP"/>
    </source>
</evidence>
<sequence length="420" mass="47069" precursor="true">MSDLFERQGNKMMKKNYLSLLVMSAIALPAAADTTLDQMFSQGSLRGELRLFDFTRDFDGDTNTKHDTSLGGLFYYNTAAVNGISIGTSFASANSLWTNDSDSFYGLVGPNHENVNRLQEYFIQGEWWNTKFKYGAQELRTPMMNPHDIRAIPRTFRGFTAYNNSVDNLTLSALYITDSMGWFDNQFVTVAEAVASEVRRTTGRVVEVADNPVYALGGKYKLQFDGVKGAADLWHYRMEDVFNQTFVKLNLSMNVGDANLYVTPSYLTQQSSGKETAGELDTYQYGAHLGVKYAGLNLTYMYAKTGDDTVLTPWGDDKVVIQQVNQSARANETVNALRVAYDFDKLGAKGLSAYVFYGDFDVPETSGSDFRETNFSVSYSLDSLMKGLSVRARHAIVDYDNGEDLTDTRFYIKYKFTLGI</sequence>
<keyword evidence="3 4" id="KW-0732">Signal</keyword>
<reference evidence="5 6" key="1">
    <citation type="submission" date="2007-03" db="EMBL/GenBank/DDBJ databases">
        <title>Complete sequence of Shewanella loihica PV-4.</title>
        <authorList>
            <consortium name="US DOE Joint Genome Institute"/>
            <person name="Copeland A."/>
            <person name="Lucas S."/>
            <person name="Lapidus A."/>
            <person name="Barry K."/>
            <person name="Detter J.C."/>
            <person name="Glavina del Rio T."/>
            <person name="Hammon N."/>
            <person name="Israni S."/>
            <person name="Dalin E."/>
            <person name="Tice H."/>
            <person name="Pitluck S."/>
            <person name="Chain P."/>
            <person name="Malfatti S."/>
            <person name="Shin M."/>
            <person name="Vergez L."/>
            <person name="Schmutz J."/>
            <person name="Larimer F."/>
            <person name="Land M."/>
            <person name="Hauser L."/>
            <person name="Kyrpides N."/>
            <person name="Mikhailova N."/>
            <person name="Romine M.F."/>
            <person name="Serres G."/>
            <person name="Fredrickson J."/>
            <person name="Tiedje J."/>
            <person name="Richardson P."/>
        </authorList>
    </citation>
    <scope>NUCLEOTIDE SEQUENCE [LARGE SCALE GENOMIC DNA]</scope>
    <source>
        <strain evidence="6">ATCC BAA-1088 / PV-4</strain>
    </source>
</reference>
<evidence type="ECO:0000256" key="3">
    <source>
        <dbReference type="ARBA" id="ARBA00022729"/>
    </source>
</evidence>
<dbReference type="KEGG" id="slo:Shew_3175"/>
<organism evidence="5 6">
    <name type="scientific">Shewanella loihica (strain ATCC BAA-1088 / PV-4)</name>
    <dbReference type="NCBI Taxonomy" id="323850"/>
    <lineage>
        <taxon>Bacteria</taxon>
        <taxon>Pseudomonadati</taxon>
        <taxon>Pseudomonadota</taxon>
        <taxon>Gammaproteobacteria</taxon>
        <taxon>Alteromonadales</taxon>
        <taxon>Shewanellaceae</taxon>
        <taxon>Shewanella</taxon>
    </lineage>
</organism>
<dbReference type="eggNOG" id="COG3203">
    <property type="taxonomic scope" value="Bacteria"/>
</dbReference>
<dbReference type="InterPro" id="IPR005318">
    <property type="entry name" value="OM_porin_bac"/>
</dbReference>
<dbReference type="EMBL" id="CP000606">
    <property type="protein sequence ID" value="ABO25041.1"/>
    <property type="molecule type" value="Genomic_DNA"/>
</dbReference>
<dbReference type="GO" id="GO:0016020">
    <property type="term" value="C:membrane"/>
    <property type="evidence" value="ECO:0007669"/>
    <property type="project" value="InterPro"/>
</dbReference>
<keyword evidence="2" id="KW-0813">Transport</keyword>